<gene>
    <name evidence="5" type="ORF">ACFFIC_23380</name>
</gene>
<keyword evidence="1" id="KW-0805">Transcription regulation</keyword>
<evidence type="ECO:0000259" key="4">
    <source>
        <dbReference type="PROSITE" id="PS50932"/>
    </source>
</evidence>
<organism evidence="5 6">
    <name type="scientific">Muricoccus vinaceus</name>
    <dbReference type="NCBI Taxonomy" id="424704"/>
    <lineage>
        <taxon>Bacteria</taxon>
        <taxon>Pseudomonadati</taxon>
        <taxon>Pseudomonadota</taxon>
        <taxon>Alphaproteobacteria</taxon>
        <taxon>Acetobacterales</taxon>
        <taxon>Roseomonadaceae</taxon>
        <taxon>Muricoccus</taxon>
    </lineage>
</organism>
<keyword evidence="2 5" id="KW-0238">DNA-binding</keyword>
<dbReference type="PANTHER" id="PTHR30146:SF33">
    <property type="entry name" value="TRANSCRIPTIONAL REGULATOR"/>
    <property type="match status" value="1"/>
</dbReference>
<proteinExistence type="predicted"/>
<feature type="domain" description="HTH lacI-type" evidence="4">
    <location>
        <begin position="15"/>
        <end position="69"/>
    </location>
</feature>
<name>A0ABV6IXW9_9PROT</name>
<dbReference type="RefSeq" id="WP_377054894.1">
    <property type="nucleotide sequence ID" value="NZ_JBHLVZ010000084.1"/>
</dbReference>
<dbReference type="InterPro" id="IPR028082">
    <property type="entry name" value="Peripla_BP_I"/>
</dbReference>
<sequence>MTGEQRSDHGASPRATLASVARRVGVSVNTVSRALRAPQTVRPELRARIGAALDEADYVPNRLAGGLVRTRSNVVGVVVTSLFYSEFAAVIDAMQTELVQQGLQVMLGNSRYDPEQEWQIVRDFLSWRPAAMAIIGLDHHPRAVGLLRASGAPVVEMWDIGGEVIDSAVGMDHTAIGRAQGEHLLACGYRRLAFLGSLRPGDTRARKRAQGLAAVAAEAGLAEPVLCTRAEPGDPRLGEALLRALLDDQRDVDGIVCNSDAVAFGVLRGLAGRGRRVPDDCGVVGFGDSEASAYMAPPLSTVRPAREAIGRLTAQTILARIAGGPPQRLVAGWTLIERGSTRAVG</sequence>
<dbReference type="Gene3D" id="3.40.50.2300">
    <property type="match status" value="2"/>
</dbReference>
<dbReference type="EMBL" id="JBHLVZ010000084">
    <property type="protein sequence ID" value="MFC0388459.1"/>
    <property type="molecule type" value="Genomic_DNA"/>
</dbReference>
<evidence type="ECO:0000313" key="6">
    <source>
        <dbReference type="Proteomes" id="UP001589789"/>
    </source>
</evidence>
<dbReference type="InterPro" id="IPR000843">
    <property type="entry name" value="HTH_LacI"/>
</dbReference>
<dbReference type="PANTHER" id="PTHR30146">
    <property type="entry name" value="LACI-RELATED TRANSCRIPTIONAL REPRESSOR"/>
    <property type="match status" value="1"/>
</dbReference>
<reference evidence="5 6" key="1">
    <citation type="submission" date="2024-09" db="EMBL/GenBank/DDBJ databases">
        <authorList>
            <person name="Sun Q."/>
            <person name="Mori K."/>
        </authorList>
    </citation>
    <scope>NUCLEOTIDE SEQUENCE [LARGE SCALE GENOMIC DNA]</scope>
    <source>
        <strain evidence="5 6">CCM 7468</strain>
    </source>
</reference>
<dbReference type="CDD" id="cd01392">
    <property type="entry name" value="HTH_LacI"/>
    <property type="match status" value="1"/>
</dbReference>
<dbReference type="PROSITE" id="PS50932">
    <property type="entry name" value="HTH_LACI_2"/>
    <property type="match status" value="1"/>
</dbReference>
<dbReference type="SUPFAM" id="SSF53822">
    <property type="entry name" value="Periplasmic binding protein-like I"/>
    <property type="match status" value="1"/>
</dbReference>
<keyword evidence="6" id="KW-1185">Reference proteome</keyword>
<dbReference type="Gene3D" id="1.10.260.40">
    <property type="entry name" value="lambda repressor-like DNA-binding domains"/>
    <property type="match status" value="1"/>
</dbReference>
<evidence type="ECO:0000313" key="5">
    <source>
        <dbReference type="EMBL" id="MFC0388459.1"/>
    </source>
</evidence>
<dbReference type="GO" id="GO:0003677">
    <property type="term" value="F:DNA binding"/>
    <property type="evidence" value="ECO:0007669"/>
    <property type="project" value="UniProtKB-KW"/>
</dbReference>
<protein>
    <submittedName>
        <fullName evidence="5">LacI family DNA-binding transcriptional regulator</fullName>
    </submittedName>
</protein>
<dbReference type="CDD" id="cd01575">
    <property type="entry name" value="PBP1_GntR"/>
    <property type="match status" value="1"/>
</dbReference>
<evidence type="ECO:0000256" key="2">
    <source>
        <dbReference type="ARBA" id="ARBA00023125"/>
    </source>
</evidence>
<keyword evidence="3" id="KW-0804">Transcription</keyword>
<accession>A0ABV6IXW9</accession>
<dbReference type="Pfam" id="PF13377">
    <property type="entry name" value="Peripla_BP_3"/>
    <property type="match status" value="1"/>
</dbReference>
<comment type="caution">
    <text evidence="5">The sequence shown here is derived from an EMBL/GenBank/DDBJ whole genome shotgun (WGS) entry which is preliminary data.</text>
</comment>
<dbReference type="InterPro" id="IPR046335">
    <property type="entry name" value="LacI/GalR-like_sensor"/>
</dbReference>
<dbReference type="Proteomes" id="UP001589789">
    <property type="component" value="Unassembled WGS sequence"/>
</dbReference>
<evidence type="ECO:0000256" key="3">
    <source>
        <dbReference type="ARBA" id="ARBA00023163"/>
    </source>
</evidence>
<dbReference type="InterPro" id="IPR010982">
    <property type="entry name" value="Lambda_DNA-bd_dom_sf"/>
</dbReference>
<dbReference type="Pfam" id="PF00356">
    <property type="entry name" value="LacI"/>
    <property type="match status" value="1"/>
</dbReference>
<evidence type="ECO:0000256" key="1">
    <source>
        <dbReference type="ARBA" id="ARBA00023015"/>
    </source>
</evidence>
<dbReference type="SMART" id="SM00354">
    <property type="entry name" value="HTH_LACI"/>
    <property type="match status" value="1"/>
</dbReference>
<dbReference type="SUPFAM" id="SSF47413">
    <property type="entry name" value="lambda repressor-like DNA-binding domains"/>
    <property type="match status" value="1"/>
</dbReference>